<comment type="caution">
    <text evidence="1">The sequence shown here is derived from an EMBL/GenBank/DDBJ whole genome shotgun (WGS) entry which is preliminary data.</text>
</comment>
<evidence type="ECO:0000313" key="1">
    <source>
        <dbReference type="EMBL" id="MCY1720868.1"/>
    </source>
</evidence>
<organism evidence="1 2">
    <name type="scientific">Draconibacterium aestuarii</name>
    <dbReference type="NCBI Taxonomy" id="2998507"/>
    <lineage>
        <taxon>Bacteria</taxon>
        <taxon>Pseudomonadati</taxon>
        <taxon>Bacteroidota</taxon>
        <taxon>Bacteroidia</taxon>
        <taxon>Marinilabiliales</taxon>
        <taxon>Prolixibacteraceae</taxon>
        <taxon>Draconibacterium</taxon>
    </lineage>
</organism>
<dbReference type="RefSeq" id="WP_343333201.1">
    <property type="nucleotide sequence ID" value="NZ_JAPOHD010000022.1"/>
</dbReference>
<dbReference type="Proteomes" id="UP001145087">
    <property type="component" value="Unassembled WGS sequence"/>
</dbReference>
<keyword evidence="2" id="KW-1185">Reference proteome</keyword>
<gene>
    <name evidence="1" type="ORF">OU798_10965</name>
</gene>
<accession>A0A9X3J5X4</accession>
<dbReference type="Pfam" id="PF21857">
    <property type="entry name" value="DUF6913"/>
    <property type="match status" value="1"/>
</dbReference>
<sequence length="171" mass="19614">MGFKQKYAYRKLAKMLASQNRNPVFPALKKHSKVGVIWQPSEKPAVHFLRDHFNKQGAIFRDYCIFDADSNPPVEANSLTVVDLNWWGIPKPDKIGEFVEIEFDLLLNIALEPNFAVNYVTALSKARFKIGSSPNDENYFDLNIKIAENQDAMFLAKQQIFYLAQLNKNSD</sequence>
<dbReference type="EMBL" id="JAPOHD010000022">
    <property type="protein sequence ID" value="MCY1720868.1"/>
    <property type="molecule type" value="Genomic_DNA"/>
</dbReference>
<name>A0A9X3J5X4_9BACT</name>
<reference evidence="1" key="1">
    <citation type="submission" date="2022-11" db="EMBL/GenBank/DDBJ databases">
        <title>Marilongibacter aestuarii gen. nov., sp. nov., isolated from tidal flat sediment.</title>
        <authorList>
            <person name="Jiayan W."/>
        </authorList>
    </citation>
    <scope>NUCLEOTIDE SEQUENCE</scope>
    <source>
        <strain evidence="1">Z1-6</strain>
    </source>
</reference>
<dbReference type="InterPro" id="IPR054207">
    <property type="entry name" value="DUF6913"/>
</dbReference>
<dbReference type="AlphaFoldDB" id="A0A9X3J5X4"/>
<protein>
    <submittedName>
        <fullName evidence="1">Uncharacterized protein</fullName>
    </submittedName>
</protein>
<evidence type="ECO:0000313" key="2">
    <source>
        <dbReference type="Proteomes" id="UP001145087"/>
    </source>
</evidence>
<proteinExistence type="predicted"/>